<dbReference type="EMBL" id="BAOP01000002">
    <property type="protein sequence ID" value="GAC78126.1"/>
    <property type="molecule type" value="Genomic_DNA"/>
</dbReference>
<keyword evidence="8" id="KW-0472">Membrane</keyword>
<protein>
    <recommendedName>
        <fullName evidence="11">Fido domain-containing protein</fullName>
    </recommendedName>
</protein>
<dbReference type="PANTHER" id="PTHR13504:SF34">
    <property type="entry name" value="PROTEIN ADENYLYLTRANSFERASE FICD"/>
    <property type="match status" value="1"/>
</dbReference>
<proteinExistence type="predicted"/>
<evidence type="ECO:0000313" key="12">
    <source>
        <dbReference type="EMBL" id="GAC78126.1"/>
    </source>
</evidence>
<dbReference type="Pfam" id="PF02661">
    <property type="entry name" value="Fic"/>
    <property type="match status" value="1"/>
</dbReference>
<evidence type="ECO:0000256" key="8">
    <source>
        <dbReference type="ARBA" id="ARBA00023136"/>
    </source>
</evidence>
<feature type="domain" description="Fido" evidence="11">
    <location>
        <begin position="1"/>
        <end position="79"/>
    </location>
</feature>
<accession>M3T9L8</accession>
<dbReference type="GO" id="GO:0005524">
    <property type="term" value="F:ATP binding"/>
    <property type="evidence" value="ECO:0007669"/>
    <property type="project" value="UniProtKB-KW"/>
</dbReference>
<keyword evidence="3" id="KW-0677">Repeat</keyword>
<dbReference type="PANTHER" id="PTHR13504">
    <property type="entry name" value="FIDO DOMAIN-CONTAINING PROTEIN DDB_G0283145"/>
    <property type="match status" value="1"/>
</dbReference>
<dbReference type="GO" id="GO:0016020">
    <property type="term" value="C:membrane"/>
    <property type="evidence" value="ECO:0007669"/>
    <property type="project" value="UniProtKB-SubCell"/>
</dbReference>
<keyword evidence="2" id="KW-0812">Transmembrane</keyword>
<dbReference type="SUPFAM" id="SSF140931">
    <property type="entry name" value="Fic-like"/>
    <property type="match status" value="1"/>
</dbReference>
<evidence type="ECO:0000259" key="11">
    <source>
        <dbReference type="PROSITE" id="PS51459"/>
    </source>
</evidence>
<dbReference type="PROSITE" id="PS51459">
    <property type="entry name" value="FIDO"/>
    <property type="match status" value="1"/>
</dbReference>
<comment type="subcellular location">
    <subcellularLocation>
        <location evidence="1">Membrane</location>
        <topology evidence="1">Single-pass membrane protein</topology>
    </subcellularLocation>
</comment>
<dbReference type="InterPro" id="IPR036597">
    <property type="entry name" value="Fido-like_dom_sf"/>
</dbReference>
<evidence type="ECO:0000256" key="9">
    <source>
        <dbReference type="PIRSR" id="PIRSR640198-1"/>
    </source>
</evidence>
<comment type="caution">
    <text evidence="12">The sequence shown here is derived from an EMBL/GenBank/DDBJ whole genome shotgun (WGS) entry which is preliminary data.</text>
</comment>
<evidence type="ECO:0000313" key="13">
    <source>
        <dbReference type="Proteomes" id="UP000035009"/>
    </source>
</evidence>
<name>M3T9L8_GORML</name>
<sequence length="161" mass="17600">MASCYLLTIHPFIDGNGRIARALTNVLLHDVGYDVTRYVSLEVSIAKSADGYYASLLASTAGWHDAEHDPWPWLRYFIGLVSATYAEFAAVTGAARSSGSKQERVREYVLSHAPSVFQIADVRTALPGVSDQTIRIALNALRSEGLVEVDSVGRGATWTRR</sequence>
<feature type="binding site" evidence="10">
    <location>
        <begin position="14"/>
        <end position="21"/>
    </location>
    <ligand>
        <name>ATP</name>
        <dbReference type="ChEBI" id="CHEBI:30616"/>
    </ligand>
</feature>
<keyword evidence="7" id="KW-1133">Transmembrane helix</keyword>
<evidence type="ECO:0000256" key="7">
    <source>
        <dbReference type="ARBA" id="ARBA00022989"/>
    </source>
</evidence>
<dbReference type="Proteomes" id="UP000035009">
    <property type="component" value="Unassembled WGS sequence"/>
</dbReference>
<keyword evidence="13" id="KW-1185">Reference proteome</keyword>
<dbReference type="Gene3D" id="1.10.3290.10">
    <property type="entry name" value="Fido-like domain"/>
    <property type="match status" value="1"/>
</dbReference>
<evidence type="ECO:0000256" key="4">
    <source>
        <dbReference type="ARBA" id="ARBA00022741"/>
    </source>
</evidence>
<keyword evidence="5" id="KW-0802">TPR repeat</keyword>
<keyword evidence="6 10" id="KW-0067">ATP-binding</keyword>
<reference evidence="12 13" key="1">
    <citation type="submission" date="2013-02" db="EMBL/GenBank/DDBJ databases">
        <title>Whole genome shotgun sequence of Gordonia malaquae NBRC 108250.</title>
        <authorList>
            <person name="Yoshida I."/>
            <person name="Hosoyama A."/>
            <person name="Tsuchikane K."/>
            <person name="Ando Y."/>
            <person name="Baba S."/>
            <person name="Ohji S."/>
            <person name="Hamada M."/>
            <person name="Tamura T."/>
            <person name="Yamazoe A."/>
            <person name="Yamazaki S."/>
            <person name="Fujita N."/>
        </authorList>
    </citation>
    <scope>NUCLEOTIDE SEQUENCE [LARGE SCALE GENOMIC DNA]</scope>
    <source>
        <strain evidence="12 13">NBRC 108250</strain>
    </source>
</reference>
<evidence type="ECO:0000256" key="5">
    <source>
        <dbReference type="ARBA" id="ARBA00022803"/>
    </source>
</evidence>
<dbReference type="InterPro" id="IPR003812">
    <property type="entry name" value="Fido"/>
</dbReference>
<dbReference type="RefSeq" id="WP_008375949.1">
    <property type="nucleotide sequence ID" value="NZ_BAOP01000002.1"/>
</dbReference>
<dbReference type="AlphaFoldDB" id="M3T9L8"/>
<dbReference type="InterPro" id="IPR040198">
    <property type="entry name" value="Fido_containing"/>
</dbReference>
<evidence type="ECO:0000256" key="2">
    <source>
        <dbReference type="ARBA" id="ARBA00022692"/>
    </source>
</evidence>
<dbReference type="eggNOG" id="COG3177">
    <property type="taxonomic scope" value="Bacteria"/>
</dbReference>
<feature type="active site" evidence="9">
    <location>
        <position position="10"/>
    </location>
</feature>
<evidence type="ECO:0000256" key="1">
    <source>
        <dbReference type="ARBA" id="ARBA00004167"/>
    </source>
</evidence>
<keyword evidence="4 10" id="KW-0547">Nucleotide-binding</keyword>
<gene>
    <name evidence="12" type="ORF">GM1_002_01040</name>
</gene>
<evidence type="ECO:0000256" key="10">
    <source>
        <dbReference type="PIRSR" id="PIRSR640198-2"/>
    </source>
</evidence>
<organism evidence="12 13">
    <name type="scientific">Gordonia malaquae NBRC 108250</name>
    <dbReference type="NCBI Taxonomy" id="1223542"/>
    <lineage>
        <taxon>Bacteria</taxon>
        <taxon>Bacillati</taxon>
        <taxon>Actinomycetota</taxon>
        <taxon>Actinomycetes</taxon>
        <taxon>Mycobacteriales</taxon>
        <taxon>Gordoniaceae</taxon>
        <taxon>Gordonia</taxon>
    </lineage>
</organism>
<dbReference type="OrthoDB" id="9813719at2"/>
<evidence type="ECO:0000256" key="3">
    <source>
        <dbReference type="ARBA" id="ARBA00022737"/>
    </source>
</evidence>
<evidence type="ECO:0000256" key="6">
    <source>
        <dbReference type="ARBA" id="ARBA00022840"/>
    </source>
</evidence>